<accession>W6K0U8</accession>
<dbReference type="AlphaFoldDB" id="W6K0U8"/>
<name>W6K0U8_9MICO</name>
<evidence type="ECO:0000313" key="2">
    <source>
        <dbReference type="Proteomes" id="UP000035763"/>
    </source>
</evidence>
<keyword evidence="2" id="KW-1185">Reference proteome</keyword>
<protein>
    <submittedName>
        <fullName evidence="1">Uncharacterized protein</fullName>
    </submittedName>
</protein>
<organism evidence="1 2">
    <name type="scientific">Nostocoides australiense Ben110</name>
    <dbReference type="NCBI Taxonomy" id="1193182"/>
    <lineage>
        <taxon>Bacteria</taxon>
        <taxon>Bacillati</taxon>
        <taxon>Actinomycetota</taxon>
        <taxon>Actinomycetes</taxon>
        <taxon>Micrococcales</taxon>
        <taxon>Intrasporangiaceae</taxon>
        <taxon>Nostocoides</taxon>
    </lineage>
</organism>
<dbReference type="Proteomes" id="UP000035763">
    <property type="component" value="Unassembled WGS sequence"/>
</dbReference>
<evidence type="ECO:0000313" key="1">
    <source>
        <dbReference type="EMBL" id="CCH75082.1"/>
    </source>
</evidence>
<dbReference type="EMBL" id="CAJA01000450">
    <property type="protein sequence ID" value="CCH75082.1"/>
    <property type="molecule type" value="Genomic_DNA"/>
</dbReference>
<gene>
    <name evidence="1" type="ORF">BN11_5030002</name>
</gene>
<dbReference type="RefSeq" id="WP_157044322.1">
    <property type="nucleotide sequence ID" value="NZ_HG764815.1"/>
</dbReference>
<reference evidence="1 2" key="1">
    <citation type="journal article" date="2013" name="ISME J.">
        <title>A metabolic model for members of the genus Tetrasphaera involved in enhanced biological phosphorus removal.</title>
        <authorList>
            <person name="Kristiansen R."/>
            <person name="Nguyen H.T.T."/>
            <person name="Saunders A.M."/>
            <person name="Nielsen J.L."/>
            <person name="Wimmer R."/>
            <person name="Le V.Q."/>
            <person name="McIlroy S.J."/>
            <person name="Petrovski S."/>
            <person name="Seviour R.J."/>
            <person name="Calteau A."/>
            <person name="Nielsen K.L."/>
            <person name="Nielsen P.H."/>
        </authorList>
    </citation>
    <scope>NUCLEOTIDE SEQUENCE [LARGE SCALE GENOMIC DNA]</scope>
    <source>
        <strain evidence="1 2">Ben110</strain>
    </source>
</reference>
<proteinExistence type="predicted"/>
<sequence>MDRESFVSPSESNTASGDIGIGIERFNLGEAVEWAQPPDSLARLRELTTVVVKARIGAVVFWKEVGEKGARDQVFAWKLSDVEVVSGELVDPHSDVIVPMLMFPPEGELPDQLAELNRGLPSQEGLFFLQTMTIPDLGANPKPGAPPLKTYDDVRLYDSVHPFAVLVADAEKGRISSPLAEGSVYGASGFLAEVAKFDSLEALVQTL</sequence>
<comment type="caution">
    <text evidence="1">The sequence shown here is derived from an EMBL/GenBank/DDBJ whole genome shotgun (WGS) entry which is preliminary data.</text>
</comment>